<dbReference type="Proteomes" id="UP000659124">
    <property type="component" value="Unassembled WGS sequence"/>
</dbReference>
<protein>
    <recommendedName>
        <fullName evidence="3">GIY-YIG nuclease family protein</fullName>
    </recommendedName>
</protein>
<sequence length="123" mass="14071">MDTELHSFFPMYISEDIRSMVMASAGSLIAGKENLSDIPAIPAVYAICARVNGRPANCRFIGETDDLKKSLHHHFGEEEQSRRLYSFMRSAKQKVLIYLPMDGEEPAKRCSTEKYWKEKIVLK</sequence>
<dbReference type="EMBL" id="JACVFC010000001">
    <property type="protein sequence ID" value="MBC9929284.1"/>
    <property type="molecule type" value="Genomic_DNA"/>
</dbReference>
<keyword evidence="2" id="KW-1185">Reference proteome</keyword>
<gene>
    <name evidence="1" type="ORF">ICL07_02795</name>
</gene>
<evidence type="ECO:0000313" key="2">
    <source>
        <dbReference type="Proteomes" id="UP000659124"/>
    </source>
</evidence>
<comment type="caution">
    <text evidence="1">The sequence shown here is derived from an EMBL/GenBank/DDBJ whole genome shotgun (WGS) entry which is preliminary data.</text>
</comment>
<organism evidence="1 2">
    <name type="scientific">Chitinophaga qingshengii</name>
    <dbReference type="NCBI Taxonomy" id="1569794"/>
    <lineage>
        <taxon>Bacteria</taxon>
        <taxon>Pseudomonadati</taxon>
        <taxon>Bacteroidota</taxon>
        <taxon>Chitinophagia</taxon>
        <taxon>Chitinophagales</taxon>
        <taxon>Chitinophagaceae</taxon>
        <taxon>Chitinophaga</taxon>
    </lineage>
</organism>
<reference evidence="1 2" key="1">
    <citation type="submission" date="2020-09" db="EMBL/GenBank/DDBJ databases">
        <title>Genome sequences of type strains of Chitinophaga qingshengii and Chitinophaga varians.</title>
        <authorList>
            <person name="Kittiwongwattana C."/>
        </authorList>
    </citation>
    <scope>NUCLEOTIDE SEQUENCE [LARGE SCALE GENOMIC DNA]</scope>
    <source>
        <strain evidence="1 2">JCM 30026</strain>
    </source>
</reference>
<evidence type="ECO:0008006" key="3">
    <source>
        <dbReference type="Google" id="ProtNLM"/>
    </source>
</evidence>
<name>A0ABR7TG13_9BACT</name>
<evidence type="ECO:0000313" key="1">
    <source>
        <dbReference type="EMBL" id="MBC9929284.1"/>
    </source>
</evidence>
<accession>A0ABR7TG13</accession>
<dbReference type="RefSeq" id="WP_188086423.1">
    <property type="nucleotide sequence ID" value="NZ_JACVFC010000001.1"/>
</dbReference>
<proteinExistence type="predicted"/>